<evidence type="ECO:0000256" key="1">
    <source>
        <dbReference type="SAM" id="MobiDB-lite"/>
    </source>
</evidence>
<protein>
    <submittedName>
        <fullName evidence="3">Uncharacterized protein</fullName>
    </submittedName>
</protein>
<proteinExistence type="predicted"/>
<comment type="caution">
    <text evidence="3">The sequence shown here is derived from an EMBL/GenBank/DDBJ whole genome shotgun (WGS) entry which is preliminary data.</text>
</comment>
<evidence type="ECO:0000256" key="2">
    <source>
        <dbReference type="SAM" id="Phobius"/>
    </source>
</evidence>
<feature type="transmembrane region" description="Helical" evidence="2">
    <location>
        <begin position="65"/>
        <end position="84"/>
    </location>
</feature>
<keyword evidence="2" id="KW-0472">Membrane</keyword>
<accession>A0A2A2LMB7</accession>
<evidence type="ECO:0000313" key="3">
    <source>
        <dbReference type="EMBL" id="PAV87215.1"/>
    </source>
</evidence>
<dbReference type="AlphaFoldDB" id="A0A2A2LMB7"/>
<keyword evidence="2" id="KW-1133">Transmembrane helix</keyword>
<dbReference type="EMBL" id="LIAE01006598">
    <property type="protein sequence ID" value="PAV87215.1"/>
    <property type="molecule type" value="Genomic_DNA"/>
</dbReference>
<reference evidence="3 4" key="1">
    <citation type="journal article" date="2017" name="Curr. Biol.">
        <title>Genome architecture and evolution of a unichromosomal asexual nematode.</title>
        <authorList>
            <person name="Fradin H."/>
            <person name="Zegar C."/>
            <person name="Gutwein M."/>
            <person name="Lucas J."/>
            <person name="Kovtun M."/>
            <person name="Corcoran D."/>
            <person name="Baugh L.R."/>
            <person name="Kiontke K."/>
            <person name="Gunsalus K."/>
            <person name="Fitch D.H."/>
            <person name="Piano F."/>
        </authorList>
    </citation>
    <scope>NUCLEOTIDE SEQUENCE [LARGE SCALE GENOMIC DNA]</scope>
    <source>
        <strain evidence="3">PF1309</strain>
    </source>
</reference>
<dbReference type="Proteomes" id="UP000218231">
    <property type="component" value="Unassembled WGS sequence"/>
</dbReference>
<evidence type="ECO:0000313" key="4">
    <source>
        <dbReference type="Proteomes" id="UP000218231"/>
    </source>
</evidence>
<feature type="region of interest" description="Disordered" evidence="1">
    <location>
        <begin position="26"/>
        <end position="53"/>
    </location>
</feature>
<name>A0A2A2LMB7_9BILA</name>
<sequence length="108" mass="12275">MQCFHQAEMGMRLLAARRLAVRRLASQQAKAGMSPGPSRAKKSTDDFDDEQPPSLFGDVRANMKYYMYSATICLSLLALGVWNLTRDKVYEPPPVQPIQKRPVHKPLW</sequence>
<gene>
    <name evidence="3" type="ORF">WR25_18877</name>
</gene>
<keyword evidence="2" id="KW-0812">Transmembrane</keyword>
<organism evidence="3 4">
    <name type="scientific">Diploscapter pachys</name>
    <dbReference type="NCBI Taxonomy" id="2018661"/>
    <lineage>
        <taxon>Eukaryota</taxon>
        <taxon>Metazoa</taxon>
        <taxon>Ecdysozoa</taxon>
        <taxon>Nematoda</taxon>
        <taxon>Chromadorea</taxon>
        <taxon>Rhabditida</taxon>
        <taxon>Rhabditina</taxon>
        <taxon>Rhabditomorpha</taxon>
        <taxon>Rhabditoidea</taxon>
        <taxon>Rhabditidae</taxon>
        <taxon>Diploscapter</taxon>
    </lineage>
</organism>
<keyword evidence="4" id="KW-1185">Reference proteome</keyword>